<dbReference type="Gene3D" id="1.20.920.10">
    <property type="entry name" value="Bromodomain-like"/>
    <property type="match status" value="1"/>
</dbReference>
<sequence length="620" mass="69698">MSTMERRRSIRIIALEEKKKEEKERKMALILDRRSNSHNKGKGIIINEGNDMNSSDDSDDDERSVLFKEVQPVHIGSSSRTNVTSTMPEKQILQSLLDVLQREDLDELFAQPANLNMVENHSPIIKQPMDFGTMRAKLHEDLYQTFEQFKLDMFLMCSNAMNTNPANSSQYKVAKTISVRAKRLFEDLNAEENDEWEIFPNKRRSIRRSRGGQPRTPRNASVSKPIVTERNNNAAVSQEDNRDTYSPPTLSSNSSLFKEYLEANKSKINLIQDPSNYKESLQMFVEDLGPIAKKVAAKKLEPLSFQQQKNVDNNYHDAPPGFNTPLMNPPAPLPRPRPNNITVINTNASRDVGINVNNNRPVNIENKWNERAAAILAEIFVKKDKQPESDNNKGKFGNVFPLLTRPFQEGISQNNVSTIVRPTIVIPNAKHESNSMASGIRPTIVRPTFVRPTIVIPNAKNESNSRARGSSDTSKPSLFASPRPWQQSFFGPRVSNWSIPRSNNLIRPHATHFSNVPNPIRPMSFQAMLMGSPNMDFYHLLGPSTSSPQGFANNMGIQQNYQIAPIQVPPKQEAGVSCSLSIGGLNYNEEGVGGVSVDQPEEATTLHLLWDNDPYTKLSL</sequence>
<feature type="region of interest" description="Disordered" evidence="3">
    <location>
        <begin position="207"/>
        <end position="253"/>
    </location>
</feature>
<evidence type="ECO:0000256" key="1">
    <source>
        <dbReference type="ARBA" id="ARBA00023117"/>
    </source>
</evidence>
<evidence type="ECO:0000313" key="5">
    <source>
        <dbReference type="EMBL" id="RYR79391.1"/>
    </source>
</evidence>
<evidence type="ECO:0000256" key="3">
    <source>
        <dbReference type="SAM" id="MobiDB-lite"/>
    </source>
</evidence>
<dbReference type="SUPFAM" id="SSF47370">
    <property type="entry name" value="Bromodomain"/>
    <property type="match status" value="1"/>
</dbReference>
<protein>
    <recommendedName>
        <fullName evidence="4">Bromo domain-containing protein</fullName>
    </recommendedName>
</protein>
<dbReference type="InterPro" id="IPR036427">
    <property type="entry name" value="Bromodomain-like_sf"/>
</dbReference>
<evidence type="ECO:0000259" key="4">
    <source>
        <dbReference type="PROSITE" id="PS50014"/>
    </source>
</evidence>
<keyword evidence="1 2" id="KW-0103">Bromodomain</keyword>
<name>A0A445EVF6_ARAHY</name>
<proteinExistence type="predicted"/>
<dbReference type="Proteomes" id="UP000289738">
    <property type="component" value="Chromosome A01"/>
</dbReference>
<feature type="region of interest" description="Disordered" evidence="3">
    <location>
        <begin position="39"/>
        <end position="63"/>
    </location>
</feature>
<comment type="caution">
    <text evidence="5">The sequence shown here is derived from an EMBL/GenBank/DDBJ whole genome shotgun (WGS) entry which is preliminary data.</text>
</comment>
<evidence type="ECO:0000256" key="2">
    <source>
        <dbReference type="PROSITE-ProRule" id="PRU00035"/>
    </source>
</evidence>
<evidence type="ECO:0000313" key="6">
    <source>
        <dbReference type="Proteomes" id="UP000289738"/>
    </source>
</evidence>
<feature type="compositionally biased region" description="Polar residues" evidence="3">
    <location>
        <begin position="460"/>
        <end position="476"/>
    </location>
</feature>
<dbReference type="PROSITE" id="PS50014">
    <property type="entry name" value="BROMODOMAIN_2"/>
    <property type="match status" value="1"/>
</dbReference>
<dbReference type="STRING" id="3818.A0A445EVF6"/>
<reference evidence="5 6" key="1">
    <citation type="submission" date="2019-01" db="EMBL/GenBank/DDBJ databases">
        <title>Sequencing of cultivated peanut Arachis hypogaea provides insights into genome evolution and oil improvement.</title>
        <authorList>
            <person name="Chen X."/>
        </authorList>
    </citation>
    <scope>NUCLEOTIDE SEQUENCE [LARGE SCALE GENOMIC DNA]</scope>
    <source>
        <strain evidence="6">cv. Fuhuasheng</strain>
        <tissue evidence="5">Leaves</tissue>
    </source>
</reference>
<dbReference type="EMBL" id="SDMP01000001">
    <property type="protein sequence ID" value="RYR79391.1"/>
    <property type="molecule type" value="Genomic_DNA"/>
</dbReference>
<dbReference type="AlphaFoldDB" id="A0A445EVF6"/>
<dbReference type="SMART" id="SM00297">
    <property type="entry name" value="BROMO"/>
    <property type="match status" value="1"/>
</dbReference>
<feature type="region of interest" description="Disordered" evidence="3">
    <location>
        <begin position="456"/>
        <end position="482"/>
    </location>
</feature>
<dbReference type="PANTHER" id="PTHR22881:SF26">
    <property type="entry name" value="BROMODOMAIN CONTAINING PROTEIN, EXPRESSED"/>
    <property type="match status" value="1"/>
</dbReference>
<keyword evidence="6" id="KW-1185">Reference proteome</keyword>
<dbReference type="Pfam" id="PF00439">
    <property type="entry name" value="Bromodomain"/>
    <property type="match status" value="1"/>
</dbReference>
<dbReference type="InterPro" id="IPR001487">
    <property type="entry name" value="Bromodomain"/>
</dbReference>
<dbReference type="PANTHER" id="PTHR22881">
    <property type="entry name" value="BROMODOMAIN CONTAINING PROTEIN"/>
    <property type="match status" value="1"/>
</dbReference>
<dbReference type="InterPro" id="IPR051831">
    <property type="entry name" value="Bromodomain_contain_prot"/>
</dbReference>
<feature type="domain" description="Bromo" evidence="4">
    <location>
        <begin position="101"/>
        <end position="171"/>
    </location>
</feature>
<feature type="compositionally biased region" description="Polar residues" evidence="3">
    <location>
        <begin position="229"/>
        <end position="253"/>
    </location>
</feature>
<dbReference type="PRINTS" id="PR00503">
    <property type="entry name" value="BROMODOMAIN"/>
</dbReference>
<accession>A0A445EVF6</accession>
<organism evidence="5 6">
    <name type="scientific">Arachis hypogaea</name>
    <name type="common">Peanut</name>
    <dbReference type="NCBI Taxonomy" id="3818"/>
    <lineage>
        <taxon>Eukaryota</taxon>
        <taxon>Viridiplantae</taxon>
        <taxon>Streptophyta</taxon>
        <taxon>Embryophyta</taxon>
        <taxon>Tracheophyta</taxon>
        <taxon>Spermatophyta</taxon>
        <taxon>Magnoliopsida</taxon>
        <taxon>eudicotyledons</taxon>
        <taxon>Gunneridae</taxon>
        <taxon>Pentapetalae</taxon>
        <taxon>rosids</taxon>
        <taxon>fabids</taxon>
        <taxon>Fabales</taxon>
        <taxon>Fabaceae</taxon>
        <taxon>Papilionoideae</taxon>
        <taxon>50 kb inversion clade</taxon>
        <taxon>dalbergioids sensu lato</taxon>
        <taxon>Dalbergieae</taxon>
        <taxon>Pterocarpus clade</taxon>
        <taxon>Arachis</taxon>
    </lineage>
</organism>
<gene>
    <name evidence="5" type="ORF">Ahy_A01g004210</name>
</gene>